<keyword evidence="3" id="KW-1185">Reference proteome</keyword>
<sequence length="117" mass="13107">MSIVWSERIDTVLGRGISLDHLGVQNWALGHDDALHAIYELEAFGIAILGGDVYQLFGEKAEQTYDSWYCDQGADESDSVFLKRSSDKAKNYILSYLMPKTLFALVPKILWGKSCSN</sequence>
<dbReference type="Pfam" id="PF15569">
    <property type="entry name" value="Imm40"/>
    <property type="match status" value="1"/>
</dbReference>
<feature type="domain" description="Immunity protein 40" evidence="1">
    <location>
        <begin position="18"/>
        <end position="104"/>
    </location>
</feature>
<evidence type="ECO:0000313" key="2">
    <source>
        <dbReference type="EMBL" id="MBN3966989.1"/>
    </source>
</evidence>
<proteinExistence type="predicted"/>
<accession>A0ABS3AJN2</accession>
<dbReference type="InterPro" id="IPR029080">
    <property type="entry name" value="Imm40"/>
</dbReference>
<organism evidence="2 3">
    <name type="scientific">Pseudomonas gregormendelii</name>
    <dbReference type="NCBI Taxonomy" id="1628277"/>
    <lineage>
        <taxon>Bacteria</taxon>
        <taxon>Pseudomonadati</taxon>
        <taxon>Pseudomonadota</taxon>
        <taxon>Gammaproteobacteria</taxon>
        <taxon>Pseudomonadales</taxon>
        <taxon>Pseudomonadaceae</taxon>
        <taxon>Pseudomonas</taxon>
    </lineage>
</organism>
<protein>
    <recommendedName>
        <fullName evidence="1">Immunity protein 40 domain-containing protein</fullName>
    </recommendedName>
</protein>
<dbReference type="EMBL" id="JADEVO010000024">
    <property type="protein sequence ID" value="MBN3966989.1"/>
    <property type="molecule type" value="Genomic_DNA"/>
</dbReference>
<evidence type="ECO:0000313" key="3">
    <source>
        <dbReference type="Proteomes" id="UP000772591"/>
    </source>
</evidence>
<comment type="caution">
    <text evidence="2">The sequence shown here is derived from an EMBL/GenBank/DDBJ whole genome shotgun (WGS) entry which is preliminary data.</text>
</comment>
<gene>
    <name evidence="2" type="ORF">IMW75_17120</name>
</gene>
<dbReference type="Proteomes" id="UP000772591">
    <property type="component" value="Unassembled WGS sequence"/>
</dbReference>
<dbReference type="RefSeq" id="WP_205893288.1">
    <property type="nucleotide sequence ID" value="NZ_JADEVO010000024.1"/>
</dbReference>
<name>A0ABS3AJN2_9PSED</name>
<evidence type="ECO:0000259" key="1">
    <source>
        <dbReference type="Pfam" id="PF15569"/>
    </source>
</evidence>
<reference evidence="2 3" key="1">
    <citation type="journal article" date="2021" name="Int. J. Syst. Evol. Microbiol.">
        <title>Pseudomonas piscium sp. nov., Pseudomonas pisciculturae sp. nov., Pseudomonas mucoides sp. nov. and Pseudomonas neuropathica sp. nov. isolated from rainbow trout.</title>
        <authorList>
            <person name="Duman M."/>
            <person name="Mulet M."/>
            <person name="Altun S."/>
            <person name="Saticioglu I.B."/>
            <person name="Gomila M."/>
            <person name="Lalucat J."/>
            <person name="Garcia-Valdes E."/>
        </authorList>
    </citation>
    <scope>NUCLEOTIDE SEQUENCE [LARGE SCALE GENOMIC DNA]</scope>
    <source>
        <strain evidence="2 3">LMG 28632</strain>
    </source>
</reference>